<feature type="coiled-coil region" evidence="1">
    <location>
        <begin position="31"/>
        <end position="58"/>
    </location>
</feature>
<keyword evidence="1" id="KW-0175">Coiled coil</keyword>
<evidence type="ECO:0000313" key="2">
    <source>
        <dbReference type="EMBL" id="RNA31318.1"/>
    </source>
</evidence>
<dbReference type="Proteomes" id="UP000276133">
    <property type="component" value="Unassembled WGS sequence"/>
</dbReference>
<comment type="caution">
    <text evidence="2">The sequence shown here is derived from an EMBL/GenBank/DDBJ whole genome shotgun (WGS) entry which is preliminary data.</text>
</comment>
<evidence type="ECO:0000313" key="3">
    <source>
        <dbReference type="Proteomes" id="UP000276133"/>
    </source>
</evidence>
<protein>
    <submittedName>
        <fullName evidence="2">Uncharacterized protein</fullName>
    </submittedName>
</protein>
<feature type="non-terminal residue" evidence="2">
    <location>
        <position position="1"/>
    </location>
</feature>
<evidence type="ECO:0000256" key="1">
    <source>
        <dbReference type="SAM" id="Coils"/>
    </source>
</evidence>
<dbReference type="EMBL" id="REGN01001954">
    <property type="protein sequence ID" value="RNA31318.1"/>
    <property type="molecule type" value="Genomic_DNA"/>
</dbReference>
<name>A0A3M7S6T4_BRAPC</name>
<gene>
    <name evidence="2" type="ORF">BpHYR1_034741</name>
</gene>
<sequence>FGTKRETLSRPILKISHSLSWISVGCLSEDIKQVDKTLDELIEKAEKYKDDNAKETRKFMQHNKHKPIWNKTKDGMKTQMMIGFVIVKTKDGQEKKMIFASGSDPLYSKQLTDDKQTREKLQLEKTNKGFEFINTDFKGKDLDPCAAKKALEYVKTKIGLENLKSFQLGEIFYEYKNNGNRTQPNTNGKSFAKSCDNCVSYYQNEDNKASQNLI</sequence>
<accession>A0A3M7S6T4</accession>
<reference evidence="2 3" key="1">
    <citation type="journal article" date="2018" name="Sci. Rep.">
        <title>Genomic signatures of local adaptation to the degree of environmental predictability in rotifers.</title>
        <authorList>
            <person name="Franch-Gras L."/>
            <person name="Hahn C."/>
            <person name="Garcia-Roger E.M."/>
            <person name="Carmona M.J."/>
            <person name="Serra M."/>
            <person name="Gomez A."/>
        </authorList>
    </citation>
    <scope>NUCLEOTIDE SEQUENCE [LARGE SCALE GENOMIC DNA]</scope>
    <source>
        <strain evidence="2">HYR1</strain>
    </source>
</reference>
<proteinExistence type="predicted"/>
<organism evidence="2 3">
    <name type="scientific">Brachionus plicatilis</name>
    <name type="common">Marine rotifer</name>
    <name type="synonym">Brachionus muelleri</name>
    <dbReference type="NCBI Taxonomy" id="10195"/>
    <lineage>
        <taxon>Eukaryota</taxon>
        <taxon>Metazoa</taxon>
        <taxon>Spiralia</taxon>
        <taxon>Gnathifera</taxon>
        <taxon>Rotifera</taxon>
        <taxon>Eurotatoria</taxon>
        <taxon>Monogononta</taxon>
        <taxon>Pseudotrocha</taxon>
        <taxon>Ploima</taxon>
        <taxon>Brachionidae</taxon>
        <taxon>Brachionus</taxon>
    </lineage>
</organism>
<dbReference type="AlphaFoldDB" id="A0A3M7S6T4"/>
<keyword evidence="3" id="KW-1185">Reference proteome</keyword>